<dbReference type="EMBL" id="LAZR01041585">
    <property type="protein sequence ID" value="KKL11598.1"/>
    <property type="molecule type" value="Genomic_DNA"/>
</dbReference>
<dbReference type="AlphaFoldDB" id="A0A0F9DHW2"/>
<gene>
    <name evidence="1" type="ORF">LCGC14_2544190</name>
</gene>
<organism evidence="1">
    <name type="scientific">marine sediment metagenome</name>
    <dbReference type="NCBI Taxonomy" id="412755"/>
    <lineage>
        <taxon>unclassified sequences</taxon>
        <taxon>metagenomes</taxon>
        <taxon>ecological metagenomes</taxon>
    </lineage>
</organism>
<protein>
    <submittedName>
        <fullName evidence="1">Uncharacterized protein</fullName>
    </submittedName>
</protein>
<accession>A0A0F9DHW2</accession>
<comment type="caution">
    <text evidence="1">The sequence shown here is derived from an EMBL/GenBank/DDBJ whole genome shotgun (WGS) entry which is preliminary data.</text>
</comment>
<proteinExistence type="predicted"/>
<name>A0A0F9DHW2_9ZZZZ</name>
<evidence type="ECO:0000313" key="1">
    <source>
        <dbReference type="EMBL" id="KKL11598.1"/>
    </source>
</evidence>
<sequence>MIPPDRWFRALEAARAYRQADPADAARQLAQAQHFVALDRVESGFAPLNSVLATLNGVHFGARLRGRSNLIGAAPHLIGLGYNRFGVTDDGFDRLYDAYEADCRALDPTATPSRIGDMDPRAGKTFWTLVEA</sequence>
<reference evidence="1" key="1">
    <citation type="journal article" date="2015" name="Nature">
        <title>Complex archaea that bridge the gap between prokaryotes and eukaryotes.</title>
        <authorList>
            <person name="Spang A."/>
            <person name="Saw J.H."/>
            <person name="Jorgensen S.L."/>
            <person name="Zaremba-Niedzwiedzka K."/>
            <person name="Martijn J."/>
            <person name="Lind A.E."/>
            <person name="van Eijk R."/>
            <person name="Schleper C."/>
            <person name="Guy L."/>
            <person name="Ettema T.J."/>
        </authorList>
    </citation>
    <scope>NUCLEOTIDE SEQUENCE</scope>
</reference>